<evidence type="ECO:0000256" key="4">
    <source>
        <dbReference type="ARBA" id="ARBA00022741"/>
    </source>
</evidence>
<dbReference type="NCBIfam" id="TIGR02315">
    <property type="entry name" value="ABC_phnC"/>
    <property type="match status" value="1"/>
</dbReference>
<sequence length="251" mass="27129">MKPSSIELQAVHHSYAKGRNVLQGVDLKLDGKGFVALIGPSGAGKSTVLRLLNGLVRPTSGNVLVNGSNVVAARGSELRKIRRNIGMIFQTFNLVKRMTALENVLVGRLGYQSTLRTMLGRYRPDDIEFAFNLLERVGLADCARQRADTLSGGQQQRIAIARALAQRPQLILADEPISALDPKSATLVMETLQSIAVRDGISVIASLHSVSAVRDFTSFAVGLNKGRVVFSVPVTQMGRSEVSSLYDIDES</sequence>
<evidence type="ECO:0000313" key="9">
    <source>
        <dbReference type="EMBL" id="MBC8749780.1"/>
    </source>
</evidence>
<keyword evidence="6" id="KW-1278">Translocase</keyword>
<evidence type="ECO:0000256" key="5">
    <source>
        <dbReference type="ARBA" id="ARBA00022840"/>
    </source>
</evidence>
<dbReference type="EMBL" id="VZQQ01000024">
    <property type="protein sequence ID" value="MBC8749780.1"/>
    <property type="molecule type" value="Genomic_DNA"/>
</dbReference>
<gene>
    <name evidence="9" type="primary">phnC</name>
    <name evidence="9" type="ORF">F6X42_25295</name>
</gene>
<dbReference type="SUPFAM" id="SSF52540">
    <property type="entry name" value="P-loop containing nucleoside triphosphate hydrolases"/>
    <property type="match status" value="1"/>
</dbReference>
<evidence type="ECO:0000259" key="8">
    <source>
        <dbReference type="PROSITE" id="PS50893"/>
    </source>
</evidence>
<dbReference type="InterPro" id="IPR050086">
    <property type="entry name" value="MetN_ABC_transporter-like"/>
</dbReference>
<dbReference type="Pfam" id="PF00005">
    <property type="entry name" value="ABC_tran"/>
    <property type="match status" value="1"/>
</dbReference>
<evidence type="ECO:0000256" key="2">
    <source>
        <dbReference type="ARBA" id="ARBA00022475"/>
    </source>
</evidence>
<protein>
    <submittedName>
        <fullName evidence="9">Phosphonate ABC transporter ATP-binding protein</fullName>
    </submittedName>
</protein>
<keyword evidence="3" id="KW-0997">Cell inner membrane</keyword>
<keyword evidence="10" id="KW-1185">Reference proteome</keyword>
<accession>A0ABR7PU36</accession>
<dbReference type="SMART" id="SM00382">
    <property type="entry name" value="AAA"/>
    <property type="match status" value="1"/>
</dbReference>
<organism evidence="9 10">
    <name type="scientific">Paraburkholderia podalyriae</name>
    <dbReference type="NCBI Taxonomy" id="1938811"/>
    <lineage>
        <taxon>Bacteria</taxon>
        <taxon>Pseudomonadati</taxon>
        <taxon>Pseudomonadota</taxon>
        <taxon>Betaproteobacteria</taxon>
        <taxon>Burkholderiales</taxon>
        <taxon>Burkholderiaceae</taxon>
        <taxon>Paraburkholderia</taxon>
    </lineage>
</organism>
<dbReference type="Proteomes" id="UP000736373">
    <property type="component" value="Unassembled WGS sequence"/>
</dbReference>
<proteinExistence type="predicted"/>
<dbReference type="RefSeq" id="WP_187636770.1">
    <property type="nucleotide sequence ID" value="NZ_VZQQ01000024.1"/>
</dbReference>
<dbReference type="PROSITE" id="PS50893">
    <property type="entry name" value="ABC_TRANSPORTER_2"/>
    <property type="match status" value="1"/>
</dbReference>
<dbReference type="InterPro" id="IPR017871">
    <property type="entry name" value="ABC_transporter-like_CS"/>
</dbReference>
<dbReference type="InterPro" id="IPR012693">
    <property type="entry name" value="ABC_transpr_PhnC"/>
</dbReference>
<feature type="domain" description="ABC transporter" evidence="8">
    <location>
        <begin position="6"/>
        <end position="250"/>
    </location>
</feature>
<comment type="caution">
    <text evidence="9">The sequence shown here is derived from an EMBL/GenBank/DDBJ whole genome shotgun (WGS) entry which is preliminary data.</text>
</comment>
<evidence type="ECO:0000313" key="10">
    <source>
        <dbReference type="Proteomes" id="UP000736373"/>
    </source>
</evidence>
<dbReference type="InterPro" id="IPR003593">
    <property type="entry name" value="AAA+_ATPase"/>
</dbReference>
<dbReference type="CDD" id="cd03256">
    <property type="entry name" value="ABC_PhnC_transporter"/>
    <property type="match status" value="1"/>
</dbReference>
<dbReference type="GO" id="GO:0005524">
    <property type="term" value="F:ATP binding"/>
    <property type="evidence" value="ECO:0007669"/>
    <property type="project" value="UniProtKB-KW"/>
</dbReference>
<name>A0ABR7PU36_9BURK</name>
<dbReference type="InterPro" id="IPR003439">
    <property type="entry name" value="ABC_transporter-like_ATP-bd"/>
</dbReference>
<evidence type="ECO:0000256" key="1">
    <source>
        <dbReference type="ARBA" id="ARBA00022448"/>
    </source>
</evidence>
<keyword evidence="1" id="KW-0813">Transport</keyword>
<evidence type="ECO:0000256" key="6">
    <source>
        <dbReference type="ARBA" id="ARBA00022967"/>
    </source>
</evidence>
<dbReference type="InterPro" id="IPR027417">
    <property type="entry name" value="P-loop_NTPase"/>
</dbReference>
<keyword evidence="7" id="KW-0472">Membrane</keyword>
<keyword evidence="2" id="KW-1003">Cell membrane</keyword>
<evidence type="ECO:0000256" key="3">
    <source>
        <dbReference type="ARBA" id="ARBA00022519"/>
    </source>
</evidence>
<dbReference type="Gene3D" id="3.40.50.300">
    <property type="entry name" value="P-loop containing nucleotide triphosphate hydrolases"/>
    <property type="match status" value="1"/>
</dbReference>
<keyword evidence="5 9" id="KW-0067">ATP-binding</keyword>
<reference evidence="9 10" key="1">
    <citation type="submission" date="2019-09" db="EMBL/GenBank/DDBJ databases">
        <title>Paraburkholderia podalyriae sp. nov., A South African Podalyria-associated rhizobium.</title>
        <authorList>
            <person name="Mavima L."/>
            <person name="Beukes C.W."/>
            <person name="Palmer M."/>
            <person name="De Meyer S.E."/>
            <person name="James E.K."/>
            <person name="Maluk M."/>
            <person name="Avontuur J.R."/>
            <person name="Chan W.Y."/>
            <person name="Venter S.N."/>
            <person name="Steenkamp E.T."/>
        </authorList>
    </citation>
    <scope>NUCLEOTIDE SEQUENCE [LARGE SCALE GENOMIC DNA]</scope>
    <source>
        <strain evidence="9 10">WC7.3b</strain>
    </source>
</reference>
<keyword evidence="4" id="KW-0547">Nucleotide-binding</keyword>
<dbReference type="PANTHER" id="PTHR43166">
    <property type="entry name" value="AMINO ACID IMPORT ATP-BINDING PROTEIN"/>
    <property type="match status" value="1"/>
</dbReference>
<evidence type="ECO:0000256" key="7">
    <source>
        <dbReference type="ARBA" id="ARBA00023136"/>
    </source>
</evidence>
<dbReference type="PROSITE" id="PS00211">
    <property type="entry name" value="ABC_TRANSPORTER_1"/>
    <property type="match status" value="1"/>
</dbReference>
<dbReference type="PANTHER" id="PTHR43166:SF6">
    <property type="entry name" value="PHOSPHONATES IMPORT ATP-BINDING PROTEIN PHNC"/>
    <property type="match status" value="1"/>
</dbReference>